<sequence length="55" mass="5655">MAQEVGGVSMLIDAKNGRAAAWYAGYGAVLQLDPLLSLVLSFTTVADAVATARSL</sequence>
<proteinExistence type="predicted"/>
<evidence type="ECO:0000313" key="2">
    <source>
        <dbReference type="Proteomes" id="UP001165667"/>
    </source>
</evidence>
<dbReference type="EMBL" id="JAMOIM010000052">
    <property type="protein sequence ID" value="MCW6512508.1"/>
    <property type="molecule type" value="Genomic_DNA"/>
</dbReference>
<reference evidence="1" key="1">
    <citation type="submission" date="2022-05" db="EMBL/GenBank/DDBJ databases">
        <authorList>
            <person name="Pankratov T."/>
        </authorList>
    </citation>
    <scope>NUCLEOTIDE SEQUENCE</scope>
    <source>
        <strain evidence="1">BP6-180914</strain>
    </source>
</reference>
<name>A0AA41Z3Y9_9HYPH</name>
<keyword evidence="2" id="KW-1185">Reference proteome</keyword>
<protein>
    <submittedName>
        <fullName evidence="1">Uncharacterized protein</fullName>
    </submittedName>
</protein>
<evidence type="ECO:0000313" key="1">
    <source>
        <dbReference type="EMBL" id="MCW6512508.1"/>
    </source>
</evidence>
<dbReference type="AlphaFoldDB" id="A0AA41Z3Y9"/>
<gene>
    <name evidence="1" type="ORF">M8523_31850</name>
</gene>
<organism evidence="1 2">
    <name type="scientific">Lichenifustis flavocetrariae</name>
    <dbReference type="NCBI Taxonomy" id="2949735"/>
    <lineage>
        <taxon>Bacteria</taxon>
        <taxon>Pseudomonadati</taxon>
        <taxon>Pseudomonadota</taxon>
        <taxon>Alphaproteobacteria</taxon>
        <taxon>Hyphomicrobiales</taxon>
        <taxon>Lichenihabitantaceae</taxon>
        <taxon>Lichenifustis</taxon>
    </lineage>
</organism>
<dbReference type="RefSeq" id="WP_282588883.1">
    <property type="nucleotide sequence ID" value="NZ_JAMOIM010000052.1"/>
</dbReference>
<accession>A0AA41Z3Y9</accession>
<dbReference type="Proteomes" id="UP001165667">
    <property type="component" value="Unassembled WGS sequence"/>
</dbReference>
<comment type="caution">
    <text evidence="1">The sequence shown here is derived from an EMBL/GenBank/DDBJ whole genome shotgun (WGS) entry which is preliminary data.</text>
</comment>